<dbReference type="PANTHER" id="PTHR34413">
    <property type="entry name" value="PROPHAGE TAIL FIBER ASSEMBLY PROTEIN HOMOLOG TFAE-RELATED-RELATED"/>
    <property type="match status" value="1"/>
</dbReference>
<sequence>MAKVILDNDGLAKSAGTLKVYNFDAVSGEYTGTTDEYLLPGVGIPANASTSVPPSVAAGQVAIFRNGGWVAEPDHRGETVYSVADGSEVMVTETGEYRSGTTALKPSSVFDVWDGKKWVTDTDARRAANVAEATRHKAELISQANSTTQAWQTQLSLGIITDADKASLTVWMQYIQMVQAVDVSTAPDINWPQMPA</sequence>
<dbReference type="EMBL" id="FP236843">
    <property type="protein sequence ID" value="CAX58639.1"/>
    <property type="molecule type" value="Genomic_DNA"/>
</dbReference>
<dbReference type="GeneID" id="90511127"/>
<proteinExistence type="predicted"/>
<dbReference type="eggNOG" id="COG2110">
    <property type="taxonomic scope" value="Bacteria"/>
</dbReference>
<evidence type="ECO:0000313" key="1">
    <source>
        <dbReference type="EMBL" id="CAX58639.1"/>
    </source>
</evidence>
<dbReference type="STRING" id="634500.EbC_11080"/>
<dbReference type="Proteomes" id="UP000008793">
    <property type="component" value="Chromosome"/>
</dbReference>
<dbReference type="HOGENOM" id="CLU_094206_3_0_6"/>
<name>D8MP82_ERWBE</name>
<dbReference type="Pfam" id="PF02413">
    <property type="entry name" value="Caudo_TAP"/>
    <property type="match status" value="1"/>
</dbReference>
<dbReference type="PANTHER" id="PTHR34413:SF2">
    <property type="entry name" value="PROPHAGE TAIL FIBER ASSEMBLY PROTEIN HOMOLOG TFAE-RELATED"/>
    <property type="match status" value="1"/>
</dbReference>
<dbReference type="InterPro" id="IPR051220">
    <property type="entry name" value="TFA_Chaperone"/>
</dbReference>
<dbReference type="InterPro" id="IPR003458">
    <property type="entry name" value="Phage_T4_Gp38_tail_assem"/>
</dbReference>
<dbReference type="AlphaFoldDB" id="D8MP82"/>
<keyword evidence="2" id="KW-1185">Reference proteome</keyword>
<protein>
    <submittedName>
        <fullName evidence="1">Phage tail assembly chaperone</fullName>
    </submittedName>
</protein>
<dbReference type="RefSeq" id="WP_013201136.1">
    <property type="nucleotide sequence ID" value="NC_014306.1"/>
</dbReference>
<accession>D8MP82</accession>
<gene>
    <name evidence="1" type="ordered locus">EbC_11080</name>
</gene>
<evidence type="ECO:0000313" key="2">
    <source>
        <dbReference type="Proteomes" id="UP000008793"/>
    </source>
</evidence>
<reference evidence="1 2" key="1">
    <citation type="journal article" date="2010" name="BMC Genomics">
        <title>Genome comparison of the epiphytic bacteria Erwinia billingiae and E. tasmaniensis with the pear pathogen E. pyrifoliae.</title>
        <authorList>
            <person name="Kube M."/>
            <person name="Migdoll A.M."/>
            <person name="Gehring I."/>
            <person name="Heitmann K."/>
            <person name="Mayer Y."/>
            <person name="Kuhl H."/>
            <person name="Knaust F."/>
            <person name="Geider K."/>
            <person name="Reinhardt R."/>
        </authorList>
    </citation>
    <scope>NUCLEOTIDE SEQUENCE [LARGE SCALE GENOMIC DNA]</scope>
    <source>
        <strain evidence="1 2">Eb661</strain>
    </source>
</reference>
<dbReference type="KEGG" id="ebi:EbC_11080"/>
<organism evidence="2">
    <name type="scientific">Erwinia billingiae (strain Eb661)</name>
    <dbReference type="NCBI Taxonomy" id="634500"/>
    <lineage>
        <taxon>Bacteria</taxon>
        <taxon>Pseudomonadati</taxon>
        <taxon>Pseudomonadota</taxon>
        <taxon>Gammaproteobacteria</taxon>
        <taxon>Enterobacterales</taxon>
        <taxon>Erwiniaceae</taxon>
        <taxon>Erwinia</taxon>
    </lineage>
</organism>